<keyword evidence="4" id="KW-0735">Signal-anchor</keyword>
<evidence type="ECO:0000256" key="7">
    <source>
        <dbReference type="SAM" id="Phobius"/>
    </source>
</evidence>
<dbReference type="Gene3D" id="2.60.40.1660">
    <property type="entry name" value="Na, k-atpase alpha subunit"/>
    <property type="match status" value="1"/>
</dbReference>
<dbReference type="InterPro" id="IPR038702">
    <property type="entry name" value="Na/K_ATPase_sub_beta_sf"/>
</dbReference>
<evidence type="ECO:0000256" key="6">
    <source>
        <dbReference type="ARBA" id="ARBA00023136"/>
    </source>
</evidence>
<dbReference type="PANTHER" id="PTHR11523:SF28">
    <property type="entry name" value="NA_K-ATPASE BETA SUBUNIT ISOFORM 4-RELATED"/>
    <property type="match status" value="1"/>
</dbReference>
<dbReference type="AlphaFoldDB" id="A0AAV2QWW9"/>
<dbReference type="GO" id="GO:1990573">
    <property type="term" value="P:potassium ion import across plasma membrane"/>
    <property type="evidence" value="ECO:0007669"/>
    <property type="project" value="TreeGrafter"/>
</dbReference>
<keyword evidence="6 7" id="KW-0472">Membrane</keyword>
<comment type="subcellular location">
    <subcellularLocation>
        <location evidence="1">Membrane</location>
        <topology evidence="1">Single-pass type II membrane protein</topology>
    </subcellularLocation>
</comment>
<name>A0AAV2QWW9_MEGNR</name>
<evidence type="ECO:0000256" key="1">
    <source>
        <dbReference type="ARBA" id="ARBA00004606"/>
    </source>
</evidence>
<evidence type="ECO:0000313" key="8">
    <source>
        <dbReference type="EMBL" id="CAL4101738.1"/>
    </source>
</evidence>
<feature type="transmembrane region" description="Helical" evidence="7">
    <location>
        <begin position="44"/>
        <end position="67"/>
    </location>
</feature>
<evidence type="ECO:0000256" key="4">
    <source>
        <dbReference type="ARBA" id="ARBA00022968"/>
    </source>
</evidence>
<accession>A0AAV2QWW9</accession>
<evidence type="ECO:0000313" key="9">
    <source>
        <dbReference type="Proteomes" id="UP001497623"/>
    </source>
</evidence>
<protein>
    <recommendedName>
        <fullName evidence="10">Sodium/potassium-transporting ATPase subunit beta-2</fullName>
    </recommendedName>
</protein>
<dbReference type="GO" id="GO:0006883">
    <property type="term" value="P:intracellular sodium ion homeostasis"/>
    <property type="evidence" value="ECO:0007669"/>
    <property type="project" value="TreeGrafter"/>
</dbReference>
<dbReference type="Proteomes" id="UP001497623">
    <property type="component" value="Unassembled WGS sequence"/>
</dbReference>
<evidence type="ECO:0008006" key="10">
    <source>
        <dbReference type="Google" id="ProtNLM"/>
    </source>
</evidence>
<sequence length="324" mass="37564">MSKEKPDQRKISQHLLWTELKTLCEFVWSENAVKFLRYRAVGKIFVFYCLYYGFLAGFFSICMFLFYQTLDTEHEPKYAPGREDSLLKNPSMGLRPRPPAEDIESSMIYYESGDKETYKQWTSSLNELLDGTEDPKRNYVSSTGKNIVECNATTVLKDDQVCDVLVSSLGEECTKANNWGYSSDSPCIILKLNRMFGWLPKVYEEDVSKLPKDLPKQLEKHIKDEAVKNDNKVPKMLWVSCDGDNPMDSEMLTGGVKYYPSQGFPYHYFPYENQANYKSPLIAVQFIKPKQHIMINVYCKIYGNKLLYDRKTGIGMVRFELLID</sequence>
<dbReference type="GO" id="GO:0036376">
    <property type="term" value="P:sodium ion export across plasma membrane"/>
    <property type="evidence" value="ECO:0007669"/>
    <property type="project" value="TreeGrafter"/>
</dbReference>
<evidence type="ECO:0000256" key="2">
    <source>
        <dbReference type="ARBA" id="ARBA00005876"/>
    </source>
</evidence>
<dbReference type="GO" id="GO:0005890">
    <property type="term" value="C:sodium:potassium-exchanging ATPase complex"/>
    <property type="evidence" value="ECO:0007669"/>
    <property type="project" value="InterPro"/>
</dbReference>
<reference evidence="8 9" key="1">
    <citation type="submission" date="2024-05" db="EMBL/GenBank/DDBJ databases">
        <authorList>
            <person name="Wallberg A."/>
        </authorList>
    </citation>
    <scope>NUCLEOTIDE SEQUENCE [LARGE SCALE GENOMIC DNA]</scope>
</reference>
<dbReference type="Gene3D" id="1.20.5.170">
    <property type="match status" value="1"/>
</dbReference>
<keyword evidence="9" id="KW-1185">Reference proteome</keyword>
<gene>
    <name evidence="8" type="ORF">MNOR_LOCUS17084</name>
</gene>
<dbReference type="PANTHER" id="PTHR11523">
    <property type="entry name" value="SODIUM/POTASSIUM-DEPENDENT ATPASE BETA SUBUNIT"/>
    <property type="match status" value="1"/>
</dbReference>
<dbReference type="EMBL" id="CAXKWB010011529">
    <property type="protein sequence ID" value="CAL4101738.1"/>
    <property type="molecule type" value="Genomic_DNA"/>
</dbReference>
<dbReference type="GO" id="GO:0030007">
    <property type="term" value="P:intracellular potassium ion homeostasis"/>
    <property type="evidence" value="ECO:0007669"/>
    <property type="project" value="TreeGrafter"/>
</dbReference>
<feature type="non-terminal residue" evidence="8">
    <location>
        <position position="324"/>
    </location>
</feature>
<proteinExistence type="inferred from homology"/>
<dbReference type="InterPro" id="IPR000402">
    <property type="entry name" value="Na/K_ATPase_sub_beta"/>
</dbReference>
<dbReference type="Pfam" id="PF00287">
    <property type="entry name" value="Na_K-ATPase"/>
    <property type="match status" value="1"/>
</dbReference>
<dbReference type="GO" id="GO:0001671">
    <property type="term" value="F:ATPase activator activity"/>
    <property type="evidence" value="ECO:0007669"/>
    <property type="project" value="TreeGrafter"/>
</dbReference>
<comment type="similarity">
    <text evidence="2">Belongs to the X(+)/potassium ATPases subunit beta family.</text>
</comment>
<evidence type="ECO:0000256" key="3">
    <source>
        <dbReference type="ARBA" id="ARBA00022692"/>
    </source>
</evidence>
<evidence type="ECO:0000256" key="5">
    <source>
        <dbReference type="ARBA" id="ARBA00022989"/>
    </source>
</evidence>
<organism evidence="8 9">
    <name type="scientific">Meganyctiphanes norvegica</name>
    <name type="common">Northern krill</name>
    <name type="synonym">Thysanopoda norvegica</name>
    <dbReference type="NCBI Taxonomy" id="48144"/>
    <lineage>
        <taxon>Eukaryota</taxon>
        <taxon>Metazoa</taxon>
        <taxon>Ecdysozoa</taxon>
        <taxon>Arthropoda</taxon>
        <taxon>Crustacea</taxon>
        <taxon>Multicrustacea</taxon>
        <taxon>Malacostraca</taxon>
        <taxon>Eumalacostraca</taxon>
        <taxon>Eucarida</taxon>
        <taxon>Euphausiacea</taxon>
        <taxon>Euphausiidae</taxon>
        <taxon>Meganyctiphanes</taxon>
    </lineage>
</organism>
<keyword evidence="5 7" id="KW-1133">Transmembrane helix</keyword>
<comment type="caution">
    <text evidence="8">The sequence shown here is derived from an EMBL/GenBank/DDBJ whole genome shotgun (WGS) entry which is preliminary data.</text>
</comment>
<keyword evidence="3 7" id="KW-0812">Transmembrane</keyword>